<name>A0ABQ1PNF0_9MICC</name>
<keyword evidence="1" id="KW-0805">Transcription regulation</keyword>
<evidence type="ECO:0000313" key="6">
    <source>
        <dbReference type="Proteomes" id="UP000597761"/>
    </source>
</evidence>
<reference evidence="6" key="1">
    <citation type="journal article" date="2019" name="Int. J. Syst. Evol. Microbiol.">
        <title>The Global Catalogue of Microorganisms (GCM) 10K type strain sequencing project: providing services to taxonomists for standard genome sequencing and annotation.</title>
        <authorList>
            <consortium name="The Broad Institute Genomics Platform"/>
            <consortium name="The Broad Institute Genome Sequencing Center for Infectious Disease"/>
            <person name="Wu L."/>
            <person name="Ma J."/>
        </authorList>
    </citation>
    <scope>NUCLEOTIDE SEQUENCE [LARGE SCALE GENOMIC DNA]</scope>
    <source>
        <strain evidence="6">CGMCC 1.15480</strain>
    </source>
</reference>
<sequence length="891" mass="95422">MSDVSPLLRGSRLAIAERIAGQLRSGSGGGSLVLADIGMGKTMVAQGVRDLLDGRLPISTVLATSSLSTVPFGALGPYLSGLSARDVDSPVAVMRQLNARFHPDDAGNVPVLVLDDAQFVDESSAALIAQLVAGGQLRLVALGRRSAELPADLLQLTIDGLIDQIDLDPMAEQEIQQLCETVLAGPVLHSVGGYLARASEGNPMMAQALIEGAVRTHSLVRRRGVWILVGEFPSADLPLTEVIKRELVGRPPAERRALELVSLADPLPLSVAERLGHREAIARLEAARIVTVSQDEAPVVRPSHPLYGDLVRALVPRGRSLLIRQQLVEQMDFDPYSFDGLLHHVAWSLDCGIRVPDQHLLKAARLANQVYNPDFALRAATVVTAPELVGAAQVEIARATFLRGNTARAVEIAQSLATTSVDPVVVSAAVIQMAQIHLQTLGLSTPLRADARLWRSALERIEADRVLDDFERTVMRHASIGTELIETGALLLESRFDGLEERLRTILASPDQNLTCRIVALTQLGEVLAWTGRPRSGVECTQEAFALMTQASTLTGFHEYVLTRHVIACIHVPRWDDVRAMLQGYSDRGPANLIFFGGAVGFVRGMIAVLTGDVDGGLGHLLPAVEALRESDVENCLPLALGVTAFAASLRGDAALVERCREDFEWLPARTDDPKYQMATAFMGLASVRTAGPDAALDAVEEVARASARSGAVTLELDVRLFGAFLGPPRDPQRILDLTAGLEGDGAAMLRRYARALLDGDAEGLAGTADAAVALGYAQIALHARRAAVPLLEADGNQARARELQRLITTAAGALGVDGAAADGGPRLDRLTRREREIVEHLLAGRTNRQIATAVGVSVRTVENHLYRVYPKLGVTRRDELVALRGPATTP</sequence>
<proteinExistence type="predicted"/>
<dbReference type="EMBL" id="BMJI01000028">
    <property type="protein sequence ID" value="GGD00042.1"/>
    <property type="molecule type" value="Genomic_DNA"/>
</dbReference>
<keyword evidence="2" id="KW-0238">DNA-binding</keyword>
<dbReference type="Gene3D" id="1.10.10.10">
    <property type="entry name" value="Winged helix-like DNA-binding domain superfamily/Winged helix DNA-binding domain"/>
    <property type="match status" value="1"/>
</dbReference>
<dbReference type="SUPFAM" id="SSF46894">
    <property type="entry name" value="C-terminal effector domain of the bipartite response regulators"/>
    <property type="match status" value="1"/>
</dbReference>
<gene>
    <name evidence="5" type="ORF">GCM10011512_28620</name>
</gene>
<dbReference type="RefSeq" id="WP_188669110.1">
    <property type="nucleotide sequence ID" value="NZ_BMJI01000028.1"/>
</dbReference>
<dbReference type="Pfam" id="PF00196">
    <property type="entry name" value="GerE"/>
    <property type="match status" value="1"/>
</dbReference>
<dbReference type="PRINTS" id="PR00038">
    <property type="entry name" value="HTHLUXR"/>
</dbReference>
<dbReference type="PROSITE" id="PS50043">
    <property type="entry name" value="HTH_LUXR_2"/>
    <property type="match status" value="1"/>
</dbReference>
<dbReference type="InterPro" id="IPR027417">
    <property type="entry name" value="P-loop_NTPase"/>
</dbReference>
<keyword evidence="3" id="KW-0804">Transcription</keyword>
<dbReference type="SMART" id="SM00421">
    <property type="entry name" value="HTH_LUXR"/>
    <property type="match status" value="1"/>
</dbReference>
<dbReference type="SUPFAM" id="SSF52540">
    <property type="entry name" value="P-loop containing nucleoside triphosphate hydrolases"/>
    <property type="match status" value="1"/>
</dbReference>
<keyword evidence="6" id="KW-1185">Reference proteome</keyword>
<feature type="domain" description="HTH luxR-type" evidence="4">
    <location>
        <begin position="824"/>
        <end position="886"/>
    </location>
</feature>
<dbReference type="PROSITE" id="PS00622">
    <property type="entry name" value="HTH_LUXR_1"/>
    <property type="match status" value="1"/>
</dbReference>
<dbReference type="InterPro" id="IPR016032">
    <property type="entry name" value="Sig_transdc_resp-reg_C-effctor"/>
</dbReference>
<accession>A0ABQ1PNF0</accession>
<dbReference type="InterPro" id="IPR036388">
    <property type="entry name" value="WH-like_DNA-bd_sf"/>
</dbReference>
<dbReference type="PANTHER" id="PTHR44688:SF16">
    <property type="entry name" value="DNA-BINDING TRANSCRIPTIONAL ACTIVATOR DEVR_DOSR"/>
    <property type="match status" value="1"/>
</dbReference>
<evidence type="ECO:0000259" key="4">
    <source>
        <dbReference type="PROSITE" id="PS50043"/>
    </source>
</evidence>
<protein>
    <submittedName>
        <fullName evidence="5">LuxR family transcriptional regulator</fullName>
    </submittedName>
</protein>
<dbReference type="InterPro" id="IPR000792">
    <property type="entry name" value="Tscrpt_reg_LuxR_C"/>
</dbReference>
<comment type="caution">
    <text evidence="5">The sequence shown here is derived from an EMBL/GenBank/DDBJ whole genome shotgun (WGS) entry which is preliminary data.</text>
</comment>
<organism evidence="5 6">
    <name type="scientific">Tersicoccus solisilvae</name>
    <dbReference type="NCBI Taxonomy" id="1882339"/>
    <lineage>
        <taxon>Bacteria</taxon>
        <taxon>Bacillati</taxon>
        <taxon>Actinomycetota</taxon>
        <taxon>Actinomycetes</taxon>
        <taxon>Micrococcales</taxon>
        <taxon>Micrococcaceae</taxon>
        <taxon>Tersicoccus</taxon>
    </lineage>
</organism>
<dbReference type="CDD" id="cd06170">
    <property type="entry name" value="LuxR_C_like"/>
    <property type="match status" value="1"/>
</dbReference>
<evidence type="ECO:0000256" key="1">
    <source>
        <dbReference type="ARBA" id="ARBA00023015"/>
    </source>
</evidence>
<dbReference type="Proteomes" id="UP000597761">
    <property type="component" value="Unassembled WGS sequence"/>
</dbReference>
<evidence type="ECO:0000313" key="5">
    <source>
        <dbReference type="EMBL" id="GGD00042.1"/>
    </source>
</evidence>
<evidence type="ECO:0000256" key="3">
    <source>
        <dbReference type="ARBA" id="ARBA00023163"/>
    </source>
</evidence>
<evidence type="ECO:0000256" key="2">
    <source>
        <dbReference type="ARBA" id="ARBA00023125"/>
    </source>
</evidence>
<dbReference type="PANTHER" id="PTHR44688">
    <property type="entry name" value="DNA-BINDING TRANSCRIPTIONAL ACTIVATOR DEVR_DOSR"/>
    <property type="match status" value="1"/>
</dbReference>